<evidence type="ECO:0000256" key="4">
    <source>
        <dbReference type="ARBA" id="ARBA00022431"/>
    </source>
</evidence>
<dbReference type="GO" id="GO:0039615">
    <property type="term" value="C:T=1 icosahedral viral capsid"/>
    <property type="evidence" value="ECO:0007669"/>
    <property type="project" value="UniProtKB-UniRule"/>
</dbReference>
<evidence type="ECO:0000256" key="5">
    <source>
        <dbReference type="ARBA" id="ARBA00022561"/>
    </source>
</evidence>
<comment type="subcellular location">
    <subcellularLocation>
        <location evidence="1 7">Virion</location>
    </subcellularLocation>
</comment>
<comment type="similarity">
    <text evidence="2 7">Belongs to the anelloviridae capsid protein family.</text>
</comment>
<sequence>MWWRWWKRRRWRPRRRWRRLRRRRAAPRRRRRPAARTRRRRVRRWRRRRRGWARRIYLRKRRRLKRRKKIPITQWNPSTVKKCVVRGYMPLLICGTGTTGTTYRNYGSHQADYVKFDPFGGGISTLQFSLQFLYEEYQKHRNTWSRSNVDLELIRYKGASIKLYRHPEADFFFTYNRKPPFTDSQLTGPYLHPGNMMLRKRKIIVPSYKTKPKGRPTKTVRIKPPTLFTDKWYFQKDLCKAPLLTVGCSIGNLRFPFCRPQTENCCIYFQVLTERYNTMLSIQFEHCRKNYDSLMSFMKTHWTNPKGTYSNYRDRGRVGTVFNTFRTEEHIKDPPVTVCTTDKNTTPSSCNKCNVPSKYSYSRVNSLWGDYIYTNQIVDDFSSNAHNYFKERSGSVVTASKYLNHKTGLFSSIFLSRQRLSPDFPGFYYEVIYNPMNDKGVGNKVWIDWCTKEDSFWVESSQLKTEIVDLPLWMCFNGYIDYCKKKHHDQGLDKEVRVTIICPYTQPPLTNSTNTDMGFVPFDYNFGDGRMPDGQPYIPIEYRFKWYPCAFHQQNFMNDMTQCGPFAYDGGIKSAVLTAKYKFTFLFGGNPIPQQTIKDPCMQPDYEIPGGGGQPKRIQVENPKLLHEGYYFRAWDLRRGFFGARALQRMQQQQITSKFITGPPKRSRLEVPAIAGESSPSPGKRWKPWPESSETETDQTEAQSESETKTPEFKQQLREQLKEQKQIKKQLLSIVKQLVKTQHHLQGPVIH</sequence>
<evidence type="ECO:0000256" key="1">
    <source>
        <dbReference type="ARBA" id="ARBA00004328"/>
    </source>
</evidence>
<evidence type="ECO:0000256" key="7">
    <source>
        <dbReference type="RuleBase" id="RU361230"/>
    </source>
</evidence>
<reference evidence="9" key="1">
    <citation type="journal article" date="2021" name="Cell Host Microbe">
        <title>Global genome analysis reveals a vast and dynamic anellovirus landscape within the human virome.</title>
        <authorList>
            <person name="Arze C.A."/>
            <person name="Springer S."/>
            <person name="Dudas G."/>
            <person name="Patel S."/>
            <person name="Bhattacharyya A."/>
            <person name="Swaminathan H."/>
            <person name="Brugnara C."/>
            <person name="Delagrave S."/>
            <person name="Ong T."/>
            <person name="Kahvejian A."/>
            <person name="Echelard Y."/>
            <person name="Weinstein E.G."/>
            <person name="Hajjar R.J."/>
            <person name="Andersen K.G."/>
            <person name="Yozwiak N.L."/>
        </authorList>
    </citation>
    <scope>NUCLEOTIDE SEQUENCE</scope>
    <source>
        <strain evidence="9">TF1YBNFIM</strain>
    </source>
</reference>
<dbReference type="InterPro" id="IPR004219">
    <property type="entry name" value="TTvirus_Unk"/>
</dbReference>
<keyword evidence="4 7" id="KW-1140">T=1 icosahedral capsid protein</keyword>
<dbReference type="Pfam" id="PF02956">
    <property type="entry name" value="TT_ORF1"/>
    <property type="match status" value="1"/>
</dbReference>
<evidence type="ECO:0000313" key="9">
    <source>
        <dbReference type="EMBL" id="UHS18422.1"/>
    </source>
</evidence>
<organism evidence="9">
    <name type="scientific">Alphatorquevirus sp</name>
    <dbReference type="NCBI Taxonomy" id="2809145"/>
    <lineage>
        <taxon>Viruses</taxon>
        <taxon>Monodnaviria</taxon>
        <taxon>Shotokuvirae</taxon>
        <taxon>Commensaviricota</taxon>
        <taxon>Cardeaviricetes</taxon>
        <taxon>Sanitavirales</taxon>
        <taxon>Anelloviridae</taxon>
        <taxon>Alphatorquevirus</taxon>
    </lineage>
</organism>
<accession>A0A8K1XHH1</accession>
<evidence type="ECO:0000256" key="6">
    <source>
        <dbReference type="ARBA" id="ARBA00022844"/>
    </source>
</evidence>
<feature type="region of interest" description="Disordered" evidence="8">
    <location>
        <begin position="673"/>
        <end position="721"/>
    </location>
</feature>
<keyword evidence="6 7" id="KW-0946">Virion</keyword>
<dbReference type="EMBL" id="OK574429">
    <property type="protein sequence ID" value="UHS18422.1"/>
    <property type="molecule type" value="Genomic_DNA"/>
</dbReference>
<feature type="compositionally biased region" description="Basic and acidic residues" evidence="8">
    <location>
        <begin position="706"/>
        <end position="721"/>
    </location>
</feature>
<proteinExistence type="inferred from homology"/>
<name>A0A8K1XHH1_9VIRU</name>
<protein>
    <recommendedName>
        <fullName evidence="3 7">Capsid protein</fullName>
    </recommendedName>
</protein>
<evidence type="ECO:0000256" key="2">
    <source>
        <dbReference type="ARBA" id="ARBA00006131"/>
    </source>
</evidence>
<evidence type="ECO:0000256" key="8">
    <source>
        <dbReference type="SAM" id="MobiDB-lite"/>
    </source>
</evidence>
<comment type="function">
    <text evidence="7">Self-assembles to form an icosahedral capsid.</text>
</comment>
<keyword evidence="5 7" id="KW-0167">Capsid protein</keyword>
<evidence type="ECO:0000256" key="3">
    <source>
        <dbReference type="ARBA" id="ARBA00018091"/>
    </source>
</evidence>